<evidence type="ECO:0000313" key="3">
    <source>
        <dbReference type="Proteomes" id="UP000237423"/>
    </source>
</evidence>
<protein>
    <submittedName>
        <fullName evidence="2">Uncharacterized protein</fullName>
    </submittedName>
</protein>
<reference evidence="2 3" key="1">
    <citation type="submission" date="2017-11" db="EMBL/GenBank/DDBJ databases">
        <title>Draft Genome Sequence of Methylobacter psychrotolerans Sph1T, an Obligate Methanotroph from Low-Temperature Environments.</title>
        <authorList>
            <person name="Oshkin I.Y."/>
            <person name="Miroshnikov K."/>
            <person name="Belova S.E."/>
            <person name="Korzhenkov A."/>
            <person name="Toshchakov S.V."/>
            <person name="Dedysh S.N."/>
        </authorList>
    </citation>
    <scope>NUCLEOTIDE SEQUENCE [LARGE SCALE GENOMIC DNA]</scope>
    <source>
        <strain evidence="2 3">Sph1</strain>
    </source>
</reference>
<dbReference type="AlphaFoldDB" id="A0A2S5CIQ9"/>
<comment type="caution">
    <text evidence="2">The sequence shown here is derived from an EMBL/GenBank/DDBJ whole genome shotgun (WGS) entry which is preliminary data.</text>
</comment>
<dbReference type="EMBL" id="PGFZ01000009">
    <property type="protein sequence ID" value="POZ50679.1"/>
    <property type="molecule type" value="Genomic_DNA"/>
</dbReference>
<feature type="region of interest" description="Disordered" evidence="1">
    <location>
        <begin position="1"/>
        <end position="31"/>
    </location>
</feature>
<evidence type="ECO:0000313" key="2">
    <source>
        <dbReference type="EMBL" id="POZ50679.1"/>
    </source>
</evidence>
<sequence length="243" mass="26824">MADYTRPNKKSGNKCGHNPASPRYFSPPEKHAPRPKLLPVAIIRVTVYFSDPSILPTLNAANGSERQQRSERRESCIAILSCILHYMDLITLRVGIPQADGSMQGLTMPYLAELSGLGERRAERAIHDLKAAGIITVHPICEKVSDTVYKGVAAIRTVSMKLFVILGLDAWLNHERRRAVERKADKQAKRDRKAAAHVRMAMGAQRDKPAPKTTPSGNGRANQMAHVATFLSNARDILKPDTS</sequence>
<evidence type="ECO:0000256" key="1">
    <source>
        <dbReference type="SAM" id="MobiDB-lite"/>
    </source>
</evidence>
<name>A0A2S5CIQ9_9GAMM</name>
<dbReference type="RefSeq" id="WP_211299253.1">
    <property type="nucleotide sequence ID" value="NZ_PGFZ01000009.1"/>
</dbReference>
<gene>
    <name evidence="2" type="ORF">AADEFJLK_03576</name>
</gene>
<dbReference type="Proteomes" id="UP000237423">
    <property type="component" value="Unassembled WGS sequence"/>
</dbReference>
<accession>A0A2S5CIQ9</accession>
<organism evidence="2 3">
    <name type="scientific">Methylovulum psychrotolerans</name>
    <dbReference type="NCBI Taxonomy" id="1704499"/>
    <lineage>
        <taxon>Bacteria</taxon>
        <taxon>Pseudomonadati</taxon>
        <taxon>Pseudomonadota</taxon>
        <taxon>Gammaproteobacteria</taxon>
        <taxon>Methylococcales</taxon>
        <taxon>Methylococcaceae</taxon>
        <taxon>Methylovulum</taxon>
    </lineage>
</organism>
<feature type="region of interest" description="Disordered" evidence="1">
    <location>
        <begin position="199"/>
        <end position="223"/>
    </location>
</feature>
<proteinExistence type="predicted"/>